<organism evidence="1 2">
    <name type="scientific">Stylosanthes scabra</name>
    <dbReference type="NCBI Taxonomy" id="79078"/>
    <lineage>
        <taxon>Eukaryota</taxon>
        <taxon>Viridiplantae</taxon>
        <taxon>Streptophyta</taxon>
        <taxon>Embryophyta</taxon>
        <taxon>Tracheophyta</taxon>
        <taxon>Spermatophyta</taxon>
        <taxon>Magnoliopsida</taxon>
        <taxon>eudicotyledons</taxon>
        <taxon>Gunneridae</taxon>
        <taxon>Pentapetalae</taxon>
        <taxon>rosids</taxon>
        <taxon>fabids</taxon>
        <taxon>Fabales</taxon>
        <taxon>Fabaceae</taxon>
        <taxon>Papilionoideae</taxon>
        <taxon>50 kb inversion clade</taxon>
        <taxon>dalbergioids sensu lato</taxon>
        <taxon>Dalbergieae</taxon>
        <taxon>Pterocarpus clade</taxon>
        <taxon>Stylosanthes</taxon>
    </lineage>
</organism>
<name>A0ABU6YDE6_9FABA</name>
<comment type="caution">
    <text evidence="1">The sequence shown here is derived from an EMBL/GenBank/DDBJ whole genome shotgun (WGS) entry which is preliminary data.</text>
</comment>
<reference evidence="1 2" key="1">
    <citation type="journal article" date="2023" name="Plants (Basel)">
        <title>Bridging the Gap: Combining Genomics and Transcriptomics Approaches to Understand Stylosanthes scabra, an Orphan Legume from the Brazilian Caatinga.</title>
        <authorList>
            <person name="Ferreira-Neto J.R.C."/>
            <person name="da Silva M.D."/>
            <person name="Binneck E."/>
            <person name="de Melo N.F."/>
            <person name="da Silva R.H."/>
            <person name="de Melo A.L.T.M."/>
            <person name="Pandolfi V."/>
            <person name="Bustamante F.O."/>
            <person name="Brasileiro-Vidal A.C."/>
            <person name="Benko-Iseppon A.M."/>
        </authorList>
    </citation>
    <scope>NUCLEOTIDE SEQUENCE [LARGE SCALE GENOMIC DNA]</scope>
    <source>
        <tissue evidence="1">Leaves</tissue>
    </source>
</reference>
<evidence type="ECO:0000313" key="2">
    <source>
        <dbReference type="Proteomes" id="UP001341840"/>
    </source>
</evidence>
<dbReference type="EMBL" id="JASCZI010241871">
    <property type="protein sequence ID" value="MED6207937.1"/>
    <property type="molecule type" value="Genomic_DNA"/>
</dbReference>
<protein>
    <submittedName>
        <fullName evidence="1">Uncharacterized protein</fullName>
    </submittedName>
</protein>
<sequence length="95" mass="10769">MAQTKLFLIQKRASSSTATGFPSFQVAKLRLLWLIEAASTLRFRVLNMMMPITGDRERSPPPKDGGRLKRTRRLERFGTTLKLIVLPCCKDLTCS</sequence>
<keyword evidence="2" id="KW-1185">Reference proteome</keyword>
<gene>
    <name evidence="1" type="ORF">PIB30_040181</name>
</gene>
<accession>A0ABU6YDE6</accession>
<proteinExistence type="predicted"/>
<dbReference type="Proteomes" id="UP001341840">
    <property type="component" value="Unassembled WGS sequence"/>
</dbReference>
<evidence type="ECO:0000313" key="1">
    <source>
        <dbReference type="EMBL" id="MED6207937.1"/>
    </source>
</evidence>